<sequence>MKIVIVDDDILVSSALKTILEAGGEVEVTGIGQDGKDAVRLYDELLPDVLLMDIRMKDMNGLDAAEQILKRHTDAKILLLTTFSDDAYIVKALKYGVKGYLIKQDYGSILPALQAVQMNQTVFGTEIMSRIPGLFQKEQKEKEQTFDWNSYGIGERELEITALVAEGLSNKEISEKVCLSEGTVRNYISNVLEKLELRDRTQLAVYYLQRSRKCDKNK</sequence>
<dbReference type="SUPFAM" id="SSF46894">
    <property type="entry name" value="C-terminal effector domain of the bipartite response regulators"/>
    <property type="match status" value="1"/>
</dbReference>
<evidence type="ECO:0000256" key="7">
    <source>
        <dbReference type="PROSITE-ProRule" id="PRU00169"/>
    </source>
</evidence>
<keyword evidence="3" id="KW-0805">Transcription regulation</keyword>
<feature type="domain" description="HTH luxR-type" evidence="8">
    <location>
        <begin position="155"/>
        <end position="211"/>
    </location>
</feature>
<dbReference type="InterPro" id="IPR016032">
    <property type="entry name" value="Sig_transdc_resp-reg_C-effctor"/>
</dbReference>
<evidence type="ECO:0000256" key="4">
    <source>
        <dbReference type="ARBA" id="ARBA00023125"/>
    </source>
</evidence>
<dbReference type="PROSITE" id="PS50110">
    <property type="entry name" value="RESPONSE_REGULATORY"/>
    <property type="match status" value="1"/>
</dbReference>
<dbReference type="PROSITE" id="PS00622">
    <property type="entry name" value="HTH_LUXR_1"/>
    <property type="match status" value="1"/>
</dbReference>
<evidence type="ECO:0000256" key="1">
    <source>
        <dbReference type="ARBA" id="ARBA00018672"/>
    </source>
</evidence>
<dbReference type="Proteomes" id="UP000095439">
    <property type="component" value="Unassembled WGS sequence"/>
</dbReference>
<keyword evidence="5" id="KW-0804">Transcription</keyword>
<evidence type="ECO:0000259" key="8">
    <source>
        <dbReference type="PROSITE" id="PS50043"/>
    </source>
</evidence>
<accession>A0A173WKC2</accession>
<dbReference type="InterPro" id="IPR001789">
    <property type="entry name" value="Sig_transdc_resp-reg_receiver"/>
</dbReference>
<proteinExistence type="predicted"/>
<dbReference type="Pfam" id="PF00196">
    <property type="entry name" value="GerE"/>
    <property type="match status" value="1"/>
</dbReference>
<dbReference type="PROSITE" id="PS50043">
    <property type="entry name" value="HTH_LUXR_2"/>
    <property type="match status" value="1"/>
</dbReference>
<dbReference type="InterPro" id="IPR011006">
    <property type="entry name" value="CheY-like_superfamily"/>
</dbReference>
<dbReference type="Pfam" id="PF00072">
    <property type="entry name" value="Response_reg"/>
    <property type="match status" value="1"/>
</dbReference>
<dbReference type="PANTHER" id="PTHR43214">
    <property type="entry name" value="TWO-COMPONENT RESPONSE REGULATOR"/>
    <property type="match status" value="1"/>
</dbReference>
<evidence type="ECO:0000259" key="9">
    <source>
        <dbReference type="PROSITE" id="PS50110"/>
    </source>
</evidence>
<dbReference type="PANTHER" id="PTHR43214:SF40">
    <property type="entry name" value="TRANSCRIPTIONAL REGULATORY PROTEIN LNRK"/>
    <property type="match status" value="1"/>
</dbReference>
<dbReference type="GO" id="GO:0000160">
    <property type="term" value="P:phosphorelay signal transduction system"/>
    <property type="evidence" value="ECO:0007669"/>
    <property type="project" value="InterPro"/>
</dbReference>
<name>A0A173WKC2_9FIRM</name>
<dbReference type="GO" id="GO:0006355">
    <property type="term" value="P:regulation of DNA-templated transcription"/>
    <property type="evidence" value="ECO:0007669"/>
    <property type="project" value="InterPro"/>
</dbReference>
<dbReference type="CDD" id="cd17535">
    <property type="entry name" value="REC_NarL-like"/>
    <property type="match status" value="1"/>
</dbReference>
<evidence type="ECO:0000256" key="3">
    <source>
        <dbReference type="ARBA" id="ARBA00023015"/>
    </source>
</evidence>
<dbReference type="PRINTS" id="PR00038">
    <property type="entry name" value="HTHLUXR"/>
</dbReference>
<dbReference type="GO" id="GO:0003677">
    <property type="term" value="F:DNA binding"/>
    <property type="evidence" value="ECO:0007669"/>
    <property type="project" value="UniProtKB-KW"/>
</dbReference>
<organism evidence="10 11">
    <name type="scientific">Dorea longicatena</name>
    <dbReference type="NCBI Taxonomy" id="88431"/>
    <lineage>
        <taxon>Bacteria</taxon>
        <taxon>Bacillati</taxon>
        <taxon>Bacillota</taxon>
        <taxon>Clostridia</taxon>
        <taxon>Lachnospirales</taxon>
        <taxon>Lachnospiraceae</taxon>
        <taxon>Dorea</taxon>
    </lineage>
</organism>
<feature type="domain" description="Response regulatory" evidence="9">
    <location>
        <begin position="2"/>
        <end position="118"/>
    </location>
</feature>
<evidence type="ECO:0000256" key="6">
    <source>
        <dbReference type="ARBA" id="ARBA00024867"/>
    </source>
</evidence>
<evidence type="ECO:0000256" key="2">
    <source>
        <dbReference type="ARBA" id="ARBA00022553"/>
    </source>
</evidence>
<dbReference type="SUPFAM" id="SSF52172">
    <property type="entry name" value="CheY-like"/>
    <property type="match status" value="1"/>
</dbReference>
<dbReference type="EMBL" id="CYYY01000001">
    <property type="protein sequence ID" value="CUN39406.1"/>
    <property type="molecule type" value="Genomic_DNA"/>
</dbReference>
<feature type="modified residue" description="4-aspartylphosphate" evidence="7">
    <location>
        <position position="53"/>
    </location>
</feature>
<dbReference type="InterPro" id="IPR058245">
    <property type="entry name" value="NreC/VraR/RcsB-like_REC"/>
</dbReference>
<reference evidence="10 11" key="1">
    <citation type="submission" date="2015-09" db="EMBL/GenBank/DDBJ databases">
        <authorList>
            <consortium name="Pathogen Informatics"/>
        </authorList>
    </citation>
    <scope>NUCLEOTIDE SEQUENCE [LARGE SCALE GENOMIC DNA]</scope>
    <source>
        <strain evidence="10 11">2789STDY5608866</strain>
    </source>
</reference>
<evidence type="ECO:0000313" key="10">
    <source>
        <dbReference type="EMBL" id="CUN39406.1"/>
    </source>
</evidence>
<keyword evidence="4" id="KW-0238">DNA-binding</keyword>
<dbReference type="InterPro" id="IPR039420">
    <property type="entry name" value="WalR-like"/>
</dbReference>
<evidence type="ECO:0000313" key="11">
    <source>
        <dbReference type="Proteomes" id="UP000095439"/>
    </source>
</evidence>
<dbReference type="InterPro" id="IPR000792">
    <property type="entry name" value="Tscrpt_reg_LuxR_C"/>
</dbReference>
<dbReference type="SMART" id="SM00421">
    <property type="entry name" value="HTH_LUXR"/>
    <property type="match status" value="1"/>
</dbReference>
<dbReference type="RefSeq" id="WP_055180209.1">
    <property type="nucleotide sequence ID" value="NZ_CABIWY010000001.1"/>
</dbReference>
<dbReference type="SMART" id="SM00448">
    <property type="entry name" value="REC"/>
    <property type="match status" value="1"/>
</dbReference>
<comment type="function">
    <text evidence="6">May play the central regulatory role in sporulation. It may be an element of the effector pathway responsible for the activation of sporulation genes in response to nutritional stress. Spo0A may act in concert with spo0H (a sigma factor) to control the expression of some genes that are critical to the sporulation process.</text>
</comment>
<dbReference type="AlphaFoldDB" id="A0A173WKC2"/>
<keyword evidence="2 7" id="KW-0597">Phosphoprotein</keyword>
<dbReference type="Gene3D" id="3.40.50.2300">
    <property type="match status" value="1"/>
</dbReference>
<evidence type="ECO:0000256" key="5">
    <source>
        <dbReference type="ARBA" id="ARBA00023163"/>
    </source>
</evidence>
<gene>
    <name evidence="10" type="primary">vraR</name>
    <name evidence="10" type="ORF">ERS852423_00300</name>
</gene>
<protein>
    <recommendedName>
        <fullName evidence="1">Stage 0 sporulation protein A homolog</fullName>
    </recommendedName>
</protein>
<dbReference type="CDD" id="cd06170">
    <property type="entry name" value="LuxR_C_like"/>
    <property type="match status" value="1"/>
</dbReference>